<evidence type="ECO:0000259" key="13">
    <source>
        <dbReference type="PROSITE" id="PS50002"/>
    </source>
</evidence>
<keyword evidence="5" id="KW-0963">Cytoplasm</keyword>
<evidence type="ECO:0000256" key="9">
    <source>
        <dbReference type="ARBA" id="ARBA00022833"/>
    </source>
</evidence>
<reference evidence="15" key="1">
    <citation type="submission" date="2021-01" db="UniProtKB">
        <authorList>
            <consortium name="EnsemblMetazoa"/>
        </authorList>
    </citation>
    <scope>IDENTIFICATION</scope>
</reference>
<dbReference type="SUPFAM" id="SSF57889">
    <property type="entry name" value="Cysteine-rich domain"/>
    <property type="match status" value="1"/>
</dbReference>
<dbReference type="Pfam" id="PF00130">
    <property type="entry name" value="C1_1"/>
    <property type="match status" value="1"/>
</dbReference>
<evidence type="ECO:0000313" key="15">
    <source>
        <dbReference type="EnsemblMetazoa" id="CLYHEMP000391.1"/>
    </source>
</evidence>
<dbReference type="GeneID" id="136807014"/>
<comment type="subcellular location">
    <subcellularLocation>
        <location evidence="1">Cell membrane</location>
        <location evidence="1">Sarcolemma</location>
        <topology evidence="1">Peripheral membrane protein</topology>
        <orientation evidence="1">Cytoplasmic side</orientation>
    </subcellularLocation>
    <subcellularLocation>
        <location evidence="2">Cytoplasm</location>
    </subcellularLocation>
</comment>
<evidence type="ECO:0000313" key="16">
    <source>
        <dbReference type="Proteomes" id="UP000594262"/>
    </source>
</evidence>
<feature type="region of interest" description="Disordered" evidence="12">
    <location>
        <begin position="509"/>
        <end position="560"/>
    </location>
</feature>
<feature type="domain" description="SH3" evidence="13">
    <location>
        <begin position="734"/>
        <end position="788"/>
    </location>
</feature>
<keyword evidence="8" id="KW-0863">Zinc-finger</keyword>
<feature type="compositionally biased region" description="Acidic residues" evidence="12">
    <location>
        <begin position="509"/>
        <end position="521"/>
    </location>
</feature>
<dbReference type="OrthoDB" id="6250593at2759"/>
<dbReference type="GO" id="GO:1903078">
    <property type="term" value="P:positive regulation of protein localization to plasma membrane"/>
    <property type="evidence" value="ECO:0007669"/>
    <property type="project" value="TreeGrafter"/>
</dbReference>
<feature type="region of interest" description="Disordered" evidence="12">
    <location>
        <begin position="577"/>
        <end position="670"/>
    </location>
</feature>
<dbReference type="PROSITE" id="PS50081">
    <property type="entry name" value="ZF_DAG_PE_2"/>
    <property type="match status" value="1"/>
</dbReference>
<name>A0A7M5UYJ1_9CNID</name>
<dbReference type="InterPro" id="IPR001452">
    <property type="entry name" value="SH3_domain"/>
</dbReference>
<keyword evidence="9" id="KW-0862">Zinc</keyword>
<dbReference type="PROSITE" id="PS00479">
    <property type="entry name" value="ZF_DAG_PE_1"/>
    <property type="match status" value="1"/>
</dbReference>
<protein>
    <submittedName>
        <fullName evidence="15">Uncharacterized protein</fullName>
    </submittedName>
</protein>
<dbReference type="CDD" id="cd00029">
    <property type="entry name" value="C1"/>
    <property type="match status" value="1"/>
</dbReference>
<keyword evidence="4" id="KW-1003">Cell membrane</keyword>
<dbReference type="PRINTS" id="PR00452">
    <property type="entry name" value="SH3DOMAIN"/>
</dbReference>
<keyword evidence="16" id="KW-1185">Reference proteome</keyword>
<keyword evidence="7" id="KW-0677">Repeat</keyword>
<feature type="domain" description="SH3" evidence="13">
    <location>
        <begin position="673"/>
        <end position="732"/>
    </location>
</feature>
<evidence type="ECO:0000256" key="2">
    <source>
        <dbReference type="ARBA" id="ARBA00004496"/>
    </source>
</evidence>
<evidence type="ECO:0000259" key="14">
    <source>
        <dbReference type="PROSITE" id="PS50081"/>
    </source>
</evidence>
<dbReference type="InterPro" id="IPR039688">
    <property type="entry name" value="STAC1/2/3"/>
</dbReference>
<evidence type="ECO:0000256" key="8">
    <source>
        <dbReference type="ARBA" id="ARBA00022771"/>
    </source>
</evidence>
<evidence type="ECO:0000256" key="11">
    <source>
        <dbReference type="PROSITE-ProRule" id="PRU00192"/>
    </source>
</evidence>
<dbReference type="RefSeq" id="XP_066919694.1">
    <property type="nucleotide sequence ID" value="XM_067063593.1"/>
</dbReference>
<dbReference type="AlphaFoldDB" id="A0A7M5UYJ1"/>
<dbReference type="SMART" id="SM00109">
    <property type="entry name" value="C1"/>
    <property type="match status" value="1"/>
</dbReference>
<feature type="compositionally biased region" description="Low complexity" evidence="12">
    <location>
        <begin position="618"/>
        <end position="666"/>
    </location>
</feature>
<dbReference type="Gene3D" id="3.30.60.20">
    <property type="match status" value="1"/>
</dbReference>
<dbReference type="InterPro" id="IPR002219">
    <property type="entry name" value="PKC_DAG/PE"/>
</dbReference>
<keyword evidence="3 11" id="KW-0728">SH3 domain</keyword>
<dbReference type="InterPro" id="IPR046349">
    <property type="entry name" value="C1-like_sf"/>
</dbReference>
<evidence type="ECO:0000256" key="7">
    <source>
        <dbReference type="ARBA" id="ARBA00022737"/>
    </source>
</evidence>
<organism evidence="15 16">
    <name type="scientific">Clytia hemisphaerica</name>
    <dbReference type="NCBI Taxonomy" id="252671"/>
    <lineage>
        <taxon>Eukaryota</taxon>
        <taxon>Metazoa</taxon>
        <taxon>Cnidaria</taxon>
        <taxon>Hydrozoa</taxon>
        <taxon>Hydroidolina</taxon>
        <taxon>Leptothecata</taxon>
        <taxon>Obeliida</taxon>
        <taxon>Clytiidae</taxon>
        <taxon>Clytia</taxon>
    </lineage>
</organism>
<keyword evidence="10" id="KW-0472">Membrane</keyword>
<evidence type="ECO:0000256" key="12">
    <source>
        <dbReference type="SAM" id="MobiDB-lite"/>
    </source>
</evidence>
<evidence type="ECO:0000256" key="1">
    <source>
        <dbReference type="ARBA" id="ARBA00004278"/>
    </source>
</evidence>
<sequence>MSAAFPEITPKYTSVSPSLADAIHENLAHSSKTTKVLLELVQRVAIIHDDAAVSILNLVDNFKKKISEVNKAKPNCQNESFQKFISRVFEQMENQAKILQSVGSSYTECVAVPLQETVDKKKEIWKTCFFYTNSFQQQIRKKEEDLVKRYKDYNDAANKLKSSTEADKSKQELMYHNSHNTYLLRLSSVNSMHNLLYTHVLPHVVHSIETNQAEMNDSLRHHVKYMFSVQKETLKKISKSVDKIDHATDKIDLVSDLTKFIKKTKGHVKDKTPPQQAFSVPKTDTNRRMSVAIETLDPNFVLNKFTGPNLQRRLAALQQQTGELVDNIATLRAGERQAESKPSKDPSLDDLVELLSICDKEANLNVLLKQMELYTDRVTGFLGPLPSNVLSERKHTRKSPRHHAAPKDGQTPHAFIQSRLMKPSQCYYCQKLVTTFVKGYVCSSCKMVVHKKCATNVPFCGGVDIKARSPSVSDSQLPSPMVSGKTETAEVYDLIDLESGDEFDYFDDDEFDDTFSDEEDEIHNPPSQQFNILQPTVPNQFNQPSLKPTMSNQYNPPEQKFNQQFNSLQSDLARQLSAPPLPNRQPARPTQEDGASARSNSFNNKLPPPILPTKPGVSPKKPTTAAKPSSSPKPTGSKPKPATSTKPAIASNKPVISSKPSLSKKPTLAAKPSKPRECIALYDYRSDESSDLSFTSGSIVQILDKTDAEWWKGRLNNYAGFFPCSYVMELIGNQRAVRALYEFNGENPSEINVDEGQILILLEEQDDWFKLKGVDGEGLVPSSYVEFI</sequence>
<evidence type="ECO:0000256" key="4">
    <source>
        <dbReference type="ARBA" id="ARBA00022475"/>
    </source>
</evidence>
<feature type="domain" description="Phorbol-ester/DAG-type" evidence="14">
    <location>
        <begin position="412"/>
        <end position="460"/>
    </location>
</feature>
<dbReference type="SUPFAM" id="SSF50044">
    <property type="entry name" value="SH3-domain"/>
    <property type="match status" value="2"/>
</dbReference>
<evidence type="ECO:0000256" key="6">
    <source>
        <dbReference type="ARBA" id="ARBA00022723"/>
    </source>
</evidence>
<dbReference type="SUPFAM" id="SSF103657">
    <property type="entry name" value="BAR/IMD domain-like"/>
    <property type="match status" value="1"/>
</dbReference>
<accession>A0A7M5UYJ1</accession>
<dbReference type="InterPro" id="IPR036028">
    <property type="entry name" value="SH3-like_dom_sf"/>
</dbReference>
<dbReference type="GO" id="GO:0005737">
    <property type="term" value="C:cytoplasm"/>
    <property type="evidence" value="ECO:0007669"/>
    <property type="project" value="UniProtKB-SubCell"/>
</dbReference>
<evidence type="ECO:0000256" key="10">
    <source>
        <dbReference type="ARBA" id="ARBA00023136"/>
    </source>
</evidence>
<dbReference type="Pfam" id="PF00018">
    <property type="entry name" value="SH3_1"/>
    <property type="match status" value="2"/>
</dbReference>
<keyword evidence="6" id="KW-0479">Metal-binding</keyword>
<dbReference type="PROSITE" id="PS50002">
    <property type="entry name" value="SH3"/>
    <property type="match status" value="2"/>
</dbReference>
<dbReference type="Proteomes" id="UP000594262">
    <property type="component" value="Unplaced"/>
</dbReference>
<feature type="compositionally biased region" description="Polar residues" evidence="12">
    <location>
        <begin position="525"/>
        <end position="560"/>
    </location>
</feature>
<dbReference type="Gene3D" id="1.20.1270.60">
    <property type="entry name" value="Arfaptin homology (AH) domain/BAR domain"/>
    <property type="match status" value="1"/>
</dbReference>
<proteinExistence type="predicted"/>
<dbReference type="GO" id="GO:0042383">
    <property type="term" value="C:sarcolemma"/>
    <property type="evidence" value="ECO:0007669"/>
    <property type="project" value="UniProtKB-SubCell"/>
</dbReference>
<evidence type="ECO:0000256" key="3">
    <source>
        <dbReference type="ARBA" id="ARBA00022443"/>
    </source>
</evidence>
<evidence type="ECO:0000256" key="5">
    <source>
        <dbReference type="ARBA" id="ARBA00022490"/>
    </source>
</evidence>
<dbReference type="GO" id="GO:0003009">
    <property type="term" value="P:skeletal muscle contraction"/>
    <property type="evidence" value="ECO:0007669"/>
    <property type="project" value="TreeGrafter"/>
</dbReference>
<dbReference type="Gene3D" id="2.30.30.40">
    <property type="entry name" value="SH3 Domains"/>
    <property type="match status" value="2"/>
</dbReference>
<dbReference type="GO" id="GO:0008270">
    <property type="term" value="F:zinc ion binding"/>
    <property type="evidence" value="ECO:0007669"/>
    <property type="project" value="UniProtKB-KW"/>
</dbReference>
<dbReference type="PANTHER" id="PTHR15135">
    <property type="entry name" value="STAC"/>
    <property type="match status" value="1"/>
</dbReference>
<dbReference type="InterPro" id="IPR027267">
    <property type="entry name" value="AH/BAR_dom_sf"/>
</dbReference>
<dbReference type="EnsemblMetazoa" id="CLYHEMT000391.1">
    <property type="protein sequence ID" value="CLYHEMP000391.1"/>
    <property type="gene ID" value="CLYHEMG000391"/>
</dbReference>
<dbReference type="SMART" id="SM00326">
    <property type="entry name" value="SH3"/>
    <property type="match status" value="2"/>
</dbReference>
<dbReference type="PANTHER" id="PTHR15135:SF7">
    <property type="entry name" value="STAC-LIKE, ISOFORM J"/>
    <property type="match status" value="1"/>
</dbReference>